<protein>
    <submittedName>
        <fullName evidence="3">Uncharacterized protein</fullName>
    </submittedName>
</protein>
<gene>
    <name evidence="3" type="ORF">GOP47_0016442</name>
</gene>
<dbReference type="PANTHER" id="PTHR35689">
    <property type="entry name" value="EARLY ENDOSOME ANTIGEN"/>
    <property type="match status" value="1"/>
</dbReference>
<feature type="coiled-coil region" evidence="1">
    <location>
        <begin position="47"/>
        <end position="196"/>
    </location>
</feature>
<organism evidence="3 4">
    <name type="scientific">Adiantum capillus-veneris</name>
    <name type="common">Maidenhair fern</name>
    <dbReference type="NCBI Taxonomy" id="13818"/>
    <lineage>
        <taxon>Eukaryota</taxon>
        <taxon>Viridiplantae</taxon>
        <taxon>Streptophyta</taxon>
        <taxon>Embryophyta</taxon>
        <taxon>Tracheophyta</taxon>
        <taxon>Polypodiopsida</taxon>
        <taxon>Polypodiidae</taxon>
        <taxon>Polypodiales</taxon>
        <taxon>Pteridineae</taxon>
        <taxon>Pteridaceae</taxon>
        <taxon>Vittarioideae</taxon>
        <taxon>Adiantum</taxon>
    </lineage>
</organism>
<feature type="region of interest" description="Disordered" evidence="2">
    <location>
        <begin position="292"/>
        <end position="313"/>
    </location>
</feature>
<proteinExistence type="predicted"/>
<dbReference type="PANTHER" id="PTHR35689:SF1">
    <property type="entry name" value="EARLY ENDOSOME ANTIGEN"/>
    <property type="match status" value="1"/>
</dbReference>
<keyword evidence="4" id="KW-1185">Reference proteome</keyword>
<accession>A0A9D4UI54</accession>
<evidence type="ECO:0000313" key="4">
    <source>
        <dbReference type="Proteomes" id="UP000886520"/>
    </source>
</evidence>
<dbReference type="AlphaFoldDB" id="A0A9D4UI54"/>
<keyword evidence="1" id="KW-0175">Coiled coil</keyword>
<evidence type="ECO:0000256" key="2">
    <source>
        <dbReference type="SAM" id="MobiDB-lite"/>
    </source>
</evidence>
<name>A0A9D4UI54_ADICA</name>
<evidence type="ECO:0000256" key="1">
    <source>
        <dbReference type="SAM" id="Coils"/>
    </source>
</evidence>
<dbReference type="Proteomes" id="UP000886520">
    <property type="component" value="Chromosome 16"/>
</dbReference>
<dbReference type="OrthoDB" id="1913731at2759"/>
<reference evidence="3" key="1">
    <citation type="submission" date="2021-01" db="EMBL/GenBank/DDBJ databases">
        <title>Adiantum capillus-veneris genome.</title>
        <authorList>
            <person name="Fang Y."/>
            <person name="Liao Q."/>
        </authorList>
    </citation>
    <scope>NUCLEOTIDE SEQUENCE</scope>
    <source>
        <strain evidence="3">H3</strain>
        <tissue evidence="3">Leaf</tissue>
    </source>
</reference>
<evidence type="ECO:0000313" key="3">
    <source>
        <dbReference type="EMBL" id="KAI5068097.1"/>
    </source>
</evidence>
<sequence length="333" mass="37887">MVHSSAAFEEYFQHTISHTLQLSVSPTFLLAKLAQVEDSKYALEATVLSLQLRLLDLEERLNKFKDEASMNACALRKQVEENQKQVMENQRLQGQLNEVSQRCIWLEEECSLYHNDRELFQGVAEEAEDRACRAEERCDEAESKMEKILAELNELKHIKNEHAQQKEELDRVGSKVLHLEATNADLQAELSKIERNLAQSSDFQRASEISTFSGSGKGCEKDGVFASSLNDKKTEQSAKKERLGTHQLMAEVQRLWKEVALYKCNLARAEIQVRILDDDNKDLRSALRNRMSTTASPIPKKGKTGPSFFDNMGVKKDARQPLSALESNMLNLR</sequence>
<dbReference type="EMBL" id="JABFUD020000016">
    <property type="protein sequence ID" value="KAI5068097.1"/>
    <property type="molecule type" value="Genomic_DNA"/>
</dbReference>
<comment type="caution">
    <text evidence="3">The sequence shown here is derived from an EMBL/GenBank/DDBJ whole genome shotgun (WGS) entry which is preliminary data.</text>
</comment>